<keyword evidence="3" id="KW-0653">Protein transport</keyword>
<dbReference type="Gene3D" id="2.170.150.10">
    <property type="entry name" value="Metal Binding Protein, Guanine Nucleotide Exchange Factor, Chain A"/>
    <property type="match status" value="1"/>
</dbReference>
<evidence type="ECO:0000313" key="5">
    <source>
        <dbReference type="Proteomes" id="UP000825434"/>
    </source>
</evidence>
<evidence type="ECO:0008006" key="6">
    <source>
        <dbReference type="Google" id="ProtNLM"/>
    </source>
</evidence>
<dbReference type="Proteomes" id="UP000825434">
    <property type="component" value="Chromosome 2"/>
</dbReference>
<proteinExistence type="predicted"/>
<dbReference type="PANTHER" id="PTHR13276">
    <property type="entry name" value="GUANINE NUCLEOTIDE EXCHANGE FACTOR MSS4"/>
    <property type="match status" value="1"/>
</dbReference>
<evidence type="ECO:0000256" key="2">
    <source>
        <dbReference type="ARBA" id="ARBA00022658"/>
    </source>
</evidence>
<accession>A0ABX8I323</accession>
<evidence type="ECO:0000313" key="4">
    <source>
        <dbReference type="EMBL" id="QWU87482.1"/>
    </source>
</evidence>
<dbReference type="PROSITE" id="PS51796">
    <property type="entry name" value="MSS4"/>
    <property type="match status" value="1"/>
</dbReference>
<keyword evidence="5" id="KW-1185">Reference proteome</keyword>
<dbReference type="InterPro" id="IPR011057">
    <property type="entry name" value="Mss4-like_sf"/>
</dbReference>
<keyword evidence="1" id="KW-0813">Transport</keyword>
<organism evidence="4 5">
    <name type="scientific">Candidozyma haemuli</name>
    <dbReference type="NCBI Taxonomy" id="45357"/>
    <lineage>
        <taxon>Eukaryota</taxon>
        <taxon>Fungi</taxon>
        <taxon>Dikarya</taxon>
        <taxon>Ascomycota</taxon>
        <taxon>Saccharomycotina</taxon>
        <taxon>Pichiomycetes</taxon>
        <taxon>Metschnikowiaceae</taxon>
        <taxon>Candidozyma</taxon>
    </lineage>
</organism>
<dbReference type="SUPFAM" id="SSF51316">
    <property type="entry name" value="Mss4-like"/>
    <property type="match status" value="1"/>
</dbReference>
<dbReference type="InterPro" id="IPR007515">
    <property type="entry name" value="Mss4"/>
</dbReference>
<dbReference type="PANTHER" id="PTHR13276:SF0">
    <property type="entry name" value="GUANINE NUCLEOTIDE EXCHANGE FACTOR MSS4"/>
    <property type="match status" value="1"/>
</dbReference>
<evidence type="ECO:0000256" key="3">
    <source>
        <dbReference type="ARBA" id="ARBA00022927"/>
    </source>
</evidence>
<reference evidence="4 5" key="1">
    <citation type="submission" date="2021-06" db="EMBL/GenBank/DDBJ databases">
        <title>Candida outbreak in Lebanon.</title>
        <authorList>
            <person name="Finianos M."/>
        </authorList>
    </citation>
    <scope>NUCLEOTIDE SEQUENCE [LARGE SCALE GENOMIC DNA]</scope>
    <source>
        <strain evidence="4">CA3LBN</strain>
    </source>
</reference>
<gene>
    <name evidence="4" type="ORF">CA3LBN_001747</name>
</gene>
<keyword evidence="2" id="KW-0344">Guanine-nucleotide releasing factor</keyword>
<dbReference type="Pfam" id="PF04421">
    <property type="entry name" value="Mss4"/>
    <property type="match status" value="1"/>
</dbReference>
<sequence length="153" mass="17209">MDSSNAEINYSLSTHSSFMSLIGFSEISNKQFPRSVVRCPFGKCRTRIILLNETLASRRKEIGNAPPMASDSKNFFELDDVWDFDNIGVSKPTQELESSSRVGDLEKVERLLICSECDQGPLGFAGFRNPEETDVKKLCYYLSCESVVYEEVA</sequence>
<evidence type="ECO:0000256" key="1">
    <source>
        <dbReference type="ARBA" id="ARBA00022448"/>
    </source>
</evidence>
<dbReference type="InterPro" id="IPR011323">
    <property type="entry name" value="Mss4/transl-control_tumour"/>
</dbReference>
<protein>
    <recommendedName>
        <fullName evidence="6">Mss4-like protein</fullName>
    </recommendedName>
</protein>
<dbReference type="EMBL" id="CP076662">
    <property type="protein sequence ID" value="QWU87482.1"/>
    <property type="molecule type" value="Genomic_DNA"/>
</dbReference>
<name>A0ABX8I323_9ASCO</name>